<evidence type="ECO:0000256" key="3">
    <source>
        <dbReference type="SAM" id="MobiDB-lite"/>
    </source>
</evidence>
<name>A0ABU5KSL0_9PSED</name>
<evidence type="ECO:0000256" key="1">
    <source>
        <dbReference type="ARBA" id="ARBA00004613"/>
    </source>
</evidence>
<dbReference type="RefSeq" id="WP_322490624.1">
    <property type="nucleotide sequence ID" value="NZ_JAXUBM010000001.1"/>
</dbReference>
<sequence length="376" mass="41277">MGKMIIAQPFKQELAMNLPKRFVLTALMAGFIGVAHAEVPPTLHVVAQSENAVWNAVAVDNLGSLYVSGPKWTGSAGPSVSKLDQAGQPHPFPNERWNSTDATIPADQRFVNVNAMRVDESSRLWIVDAGVTDFGGKVIPGGAKVVVVDLKSAEVIKVIPFDSSIAQEHSYIDDIRLNGKHAYLTDAGVPGIVVLDFETNKARRVLTTSPAVRAPKNRDIILSGKVVRAPDGTALRVHSDPLEVSPDGKWLYFAPLEGPWHKIETRWLNDANLPEDELIKHVEFWRDLPPVGGTVMDSKGNFYFSDLAEDSVKRIAHDGTIQTIAKDSRLHWVDAPAFDNEGRLYLPAAQVDRVSLFNNGASKVERPLSVYRLDPK</sequence>
<evidence type="ECO:0000313" key="4">
    <source>
        <dbReference type="EMBL" id="MDZ5736795.1"/>
    </source>
</evidence>
<comment type="caution">
    <text evidence="4">The sequence shown here is derived from an EMBL/GenBank/DDBJ whole genome shotgun (WGS) entry which is preliminary data.</text>
</comment>
<organism evidence="4 5">
    <name type="scientific">Pseudomonas asiatica</name>
    <dbReference type="NCBI Taxonomy" id="2219225"/>
    <lineage>
        <taxon>Bacteria</taxon>
        <taxon>Pseudomonadati</taxon>
        <taxon>Pseudomonadota</taxon>
        <taxon>Gammaproteobacteria</taxon>
        <taxon>Pseudomonadales</taxon>
        <taxon>Pseudomonadaceae</taxon>
        <taxon>Pseudomonas</taxon>
    </lineage>
</organism>
<dbReference type="PANTHER" id="PTHR10009">
    <property type="entry name" value="PROTEIN YELLOW-RELATED"/>
    <property type="match status" value="1"/>
</dbReference>
<dbReference type="InterPro" id="IPR017996">
    <property type="entry name" value="MRJP/yellow-related"/>
</dbReference>
<proteinExistence type="predicted"/>
<reference evidence="4 5" key="1">
    <citation type="submission" date="2023-11" db="EMBL/GenBank/DDBJ databases">
        <title>Draft genomes analysis of Pseudomonas asiatica isolated from milk, feces and farm soil of cows suffering from clinical mastitis.</title>
        <authorList>
            <person name="Rahman T."/>
            <person name="Das Z.C."/>
            <person name="Hoque M.N."/>
        </authorList>
    </citation>
    <scope>NUCLEOTIDE SEQUENCE [LARGE SCALE GENOMIC DNA]</scope>
    <source>
        <strain evidence="4 5">2F2</strain>
    </source>
</reference>
<gene>
    <name evidence="4" type="ORF">SOW75_01250</name>
</gene>
<feature type="region of interest" description="Disordered" evidence="3">
    <location>
        <begin position="77"/>
        <end position="99"/>
    </location>
</feature>
<dbReference type="SUPFAM" id="SSF63829">
    <property type="entry name" value="Calcium-dependent phosphotriesterase"/>
    <property type="match status" value="1"/>
</dbReference>
<dbReference type="InterPro" id="IPR011042">
    <property type="entry name" value="6-blade_b-propeller_TolB-like"/>
</dbReference>
<evidence type="ECO:0000256" key="2">
    <source>
        <dbReference type="ARBA" id="ARBA00022525"/>
    </source>
</evidence>
<protein>
    <submittedName>
        <fullName evidence="4">L-dopachrome tautomerase-related protein</fullName>
    </submittedName>
</protein>
<dbReference type="EMBL" id="JAXUBM010000001">
    <property type="protein sequence ID" value="MDZ5736795.1"/>
    <property type="molecule type" value="Genomic_DNA"/>
</dbReference>
<evidence type="ECO:0000313" key="5">
    <source>
        <dbReference type="Proteomes" id="UP001292116"/>
    </source>
</evidence>
<comment type="subcellular location">
    <subcellularLocation>
        <location evidence="1">Secreted</location>
    </subcellularLocation>
</comment>
<keyword evidence="5" id="KW-1185">Reference proteome</keyword>
<dbReference type="PANTHER" id="PTHR10009:SF18">
    <property type="entry name" value="PROTEIN YELLOW-LIKE PROTEIN"/>
    <property type="match status" value="1"/>
</dbReference>
<dbReference type="Proteomes" id="UP001292116">
    <property type="component" value="Unassembled WGS sequence"/>
</dbReference>
<dbReference type="Gene3D" id="2.120.10.30">
    <property type="entry name" value="TolB, C-terminal domain"/>
    <property type="match status" value="1"/>
</dbReference>
<accession>A0ABU5KSL0</accession>
<dbReference type="Pfam" id="PF03022">
    <property type="entry name" value="MRJP"/>
    <property type="match status" value="1"/>
</dbReference>
<keyword evidence="2" id="KW-0964">Secreted</keyword>